<evidence type="ECO:0000313" key="3">
    <source>
        <dbReference type="Proteomes" id="UP001374535"/>
    </source>
</evidence>
<dbReference type="Proteomes" id="UP001374535">
    <property type="component" value="Chromosome 8"/>
</dbReference>
<evidence type="ECO:0000256" key="1">
    <source>
        <dbReference type="SAM" id="MobiDB-lite"/>
    </source>
</evidence>
<feature type="compositionally biased region" description="Basic residues" evidence="1">
    <location>
        <begin position="576"/>
        <end position="585"/>
    </location>
</feature>
<evidence type="ECO:0000313" key="2">
    <source>
        <dbReference type="EMBL" id="WVZ01507.1"/>
    </source>
</evidence>
<dbReference type="EMBL" id="CP144693">
    <property type="protein sequence ID" value="WVZ01507.1"/>
    <property type="molecule type" value="Genomic_DNA"/>
</dbReference>
<accession>A0AAQ3N2U6</accession>
<reference evidence="2 3" key="1">
    <citation type="journal article" date="2023" name="Life. Sci Alliance">
        <title>Evolutionary insights into 3D genome organization and epigenetic landscape of Vigna mungo.</title>
        <authorList>
            <person name="Junaid A."/>
            <person name="Singh B."/>
            <person name="Bhatia S."/>
        </authorList>
    </citation>
    <scope>NUCLEOTIDE SEQUENCE [LARGE SCALE GENOMIC DNA]</scope>
    <source>
        <strain evidence="2">Urdbean</strain>
    </source>
</reference>
<gene>
    <name evidence="2" type="ORF">V8G54_027576</name>
</gene>
<organism evidence="2 3">
    <name type="scientific">Vigna mungo</name>
    <name type="common">Black gram</name>
    <name type="synonym">Phaseolus mungo</name>
    <dbReference type="NCBI Taxonomy" id="3915"/>
    <lineage>
        <taxon>Eukaryota</taxon>
        <taxon>Viridiplantae</taxon>
        <taxon>Streptophyta</taxon>
        <taxon>Embryophyta</taxon>
        <taxon>Tracheophyta</taxon>
        <taxon>Spermatophyta</taxon>
        <taxon>Magnoliopsida</taxon>
        <taxon>eudicotyledons</taxon>
        <taxon>Gunneridae</taxon>
        <taxon>Pentapetalae</taxon>
        <taxon>rosids</taxon>
        <taxon>fabids</taxon>
        <taxon>Fabales</taxon>
        <taxon>Fabaceae</taxon>
        <taxon>Papilionoideae</taxon>
        <taxon>50 kb inversion clade</taxon>
        <taxon>NPAAA clade</taxon>
        <taxon>indigoferoid/millettioid clade</taxon>
        <taxon>Phaseoleae</taxon>
        <taxon>Vigna</taxon>
    </lineage>
</organism>
<keyword evidence="3" id="KW-1185">Reference proteome</keyword>
<dbReference type="AlphaFoldDB" id="A0AAQ3N2U6"/>
<proteinExistence type="predicted"/>
<protein>
    <submittedName>
        <fullName evidence="2">Uncharacterized protein</fullName>
    </submittedName>
</protein>
<feature type="region of interest" description="Disordered" evidence="1">
    <location>
        <begin position="562"/>
        <end position="607"/>
    </location>
</feature>
<name>A0AAQ3N2U6_VIGMU</name>
<sequence>MDWTLVHNCETSTSTMKLQGLDCHQVRMGPAVAQSKKTARTTDKVEENKQELKGTCFGTIIDQFEANIHNAVKVVRAGRPWLLIFCRYGAWAPPEGRWAPLAAVFMQIWRLGGPGGRWARLSADVSKMGYLNMGLAIFGDSSPPTLHSSPREIGRGPWRLFGVLGSSPTPPWEEDGSQIGDGDAKERRKWSIEQLPRTLGKALHLLFVNNYHHWTNGVMGSVVAESDKTAGTVISDCIHLLTANGRNDGTPMTNRERPKNRSDKGLVKLLTKILNLARNRLPEQLQPITLVLKFLGVNQRLWHKKTKDRLEVQRFSVGLLPNDDTYHKKYRLNPSPMIKRRGDAVASRAVIFGLQDFEHNDGGDTSVVHKGKKPNGGGRKVLDMRCCISGAARKGRVLGPNKECAWFPPLRERRRAISIIKCRLEAFQVGKDPYKFGSETFFTIFQQIDFQKKMAKTVEVGLGVGASMAHAAKTTTRRTAIEVMGGCSGSIGQRDEEDQHYTSGERWIVILAVSVDSATKMVVMATTKGQNREMEIRRDDWMQHGVIPTPGGGTLAEERQRVEARGEESGSDSNRLGRRSRRRSRSAVVYGGRQRTVGDDEVQRCTT</sequence>
<feature type="compositionally biased region" description="Basic and acidic residues" evidence="1">
    <location>
        <begin position="596"/>
        <end position="607"/>
    </location>
</feature>